<accession>A0A2P6QRP3</accession>
<feature type="compositionally biased region" description="Polar residues" evidence="1">
    <location>
        <begin position="1"/>
        <end position="14"/>
    </location>
</feature>
<keyword evidence="3" id="KW-1185">Reference proteome</keyword>
<dbReference type="AlphaFoldDB" id="A0A2P6QRP3"/>
<feature type="compositionally biased region" description="Acidic residues" evidence="1">
    <location>
        <begin position="15"/>
        <end position="26"/>
    </location>
</feature>
<feature type="region of interest" description="Disordered" evidence="1">
    <location>
        <begin position="1"/>
        <end position="30"/>
    </location>
</feature>
<sequence length="55" mass="6107">MVTCKGVNTLSPAESQDEDDDEDQDLGEGSQVILHRIHDLPDHNAIGDIGRCWEM</sequence>
<name>A0A2P6QRP3_ROSCH</name>
<evidence type="ECO:0000313" key="3">
    <source>
        <dbReference type="Proteomes" id="UP000238479"/>
    </source>
</evidence>
<evidence type="ECO:0000256" key="1">
    <source>
        <dbReference type="SAM" id="MobiDB-lite"/>
    </source>
</evidence>
<organism evidence="2 3">
    <name type="scientific">Rosa chinensis</name>
    <name type="common">China rose</name>
    <dbReference type="NCBI Taxonomy" id="74649"/>
    <lineage>
        <taxon>Eukaryota</taxon>
        <taxon>Viridiplantae</taxon>
        <taxon>Streptophyta</taxon>
        <taxon>Embryophyta</taxon>
        <taxon>Tracheophyta</taxon>
        <taxon>Spermatophyta</taxon>
        <taxon>Magnoliopsida</taxon>
        <taxon>eudicotyledons</taxon>
        <taxon>Gunneridae</taxon>
        <taxon>Pentapetalae</taxon>
        <taxon>rosids</taxon>
        <taxon>fabids</taxon>
        <taxon>Rosales</taxon>
        <taxon>Rosaceae</taxon>
        <taxon>Rosoideae</taxon>
        <taxon>Rosoideae incertae sedis</taxon>
        <taxon>Rosa</taxon>
    </lineage>
</organism>
<evidence type="ECO:0000313" key="2">
    <source>
        <dbReference type="EMBL" id="PRQ36850.1"/>
    </source>
</evidence>
<comment type="caution">
    <text evidence="2">The sequence shown here is derived from an EMBL/GenBank/DDBJ whole genome shotgun (WGS) entry which is preliminary data.</text>
</comment>
<dbReference type="EMBL" id="PDCK01000042">
    <property type="protein sequence ID" value="PRQ36850.1"/>
    <property type="molecule type" value="Genomic_DNA"/>
</dbReference>
<dbReference type="Proteomes" id="UP000238479">
    <property type="component" value="Chromosome 4"/>
</dbReference>
<proteinExistence type="predicted"/>
<reference evidence="2 3" key="1">
    <citation type="journal article" date="2018" name="Nat. Genet.">
        <title>The Rosa genome provides new insights in the design of modern roses.</title>
        <authorList>
            <person name="Bendahmane M."/>
        </authorList>
    </citation>
    <scope>NUCLEOTIDE SEQUENCE [LARGE SCALE GENOMIC DNA]</scope>
    <source>
        <strain evidence="3">cv. Old Blush</strain>
    </source>
</reference>
<dbReference type="Gramene" id="PRQ36850">
    <property type="protein sequence ID" value="PRQ36850"/>
    <property type="gene ID" value="RchiOBHm_Chr4g0396131"/>
</dbReference>
<protein>
    <submittedName>
        <fullName evidence="2">Uncharacterized protein</fullName>
    </submittedName>
</protein>
<gene>
    <name evidence="2" type="ORF">RchiOBHm_Chr4g0396131</name>
</gene>